<feature type="region of interest" description="Disordered" evidence="1">
    <location>
        <begin position="157"/>
        <end position="236"/>
    </location>
</feature>
<dbReference type="PANTHER" id="PTHR43628">
    <property type="entry name" value="ACTIVATOR OF C KINASE PROTEIN 1-RELATED"/>
    <property type="match status" value="1"/>
</dbReference>
<dbReference type="InterPro" id="IPR052945">
    <property type="entry name" value="Mitotic_Regulator"/>
</dbReference>
<sequence length="599" mass="67719">MLRPESLPNLDAQLSQSPQRENPQKQAKFPRCYHGLSPLDALAEKHSHLTKQLAAEEENYKQHLLGESDLAGIDENVQTESSITSPFLSSSARPTLEKRSYTYDQAGWEHKLSNVFASFDLEDDIYAPLQAHDSSTTIESDVESALTSYSENRFTSLEHFDSNDNGTVRSFPSDPDYSSGSSLLQNFSSTSFELPQTGDDPSHDEDSRRFSGETSSQHRNSSGASPRLQRPRSQQQRVTLLQVQSPFLKKSDKHRANLTKSLVSIQKAINILQTMQLPTSWPLPLSTDCLYSLIPLAHRFENVILRKLELDLQKLTLQLVEHVYAMVFGKELPKNPFAKSDEQNYRDLKEEHFIPERSISLVTDLPSNDSSNKQHVHMGVHFHLNNDFVRGFYHLKIAANDMDPFAALIYGIYLRQGIGCTKNSKQSLYWILQSAYIVLTKLRAVFRNPEEFNVSGSTFNYYRMLLAISIYEIGVVLFHGWSIPRDKNFSMYALLLSGLWGDVDAQYELALLLSLGATTDKDPSLAAQLFHLTNFQGVTTPSKCQWANKDKYRLRVINAVPAPGEVTIVRKILTSAIVNYDLLAKKKKPKIKGILSLKK</sequence>
<proteinExistence type="predicted"/>
<organism evidence="2 4">
    <name type="scientific">Schizosaccharomyces japonicus (strain yFS275 / FY16936)</name>
    <name type="common">Fission yeast</name>
    <dbReference type="NCBI Taxonomy" id="402676"/>
    <lineage>
        <taxon>Eukaryota</taxon>
        <taxon>Fungi</taxon>
        <taxon>Dikarya</taxon>
        <taxon>Ascomycota</taxon>
        <taxon>Taphrinomycotina</taxon>
        <taxon>Schizosaccharomycetes</taxon>
        <taxon>Schizosaccharomycetales</taxon>
        <taxon>Schizosaccharomycetaceae</taxon>
        <taxon>Schizosaccharomyces</taxon>
    </lineage>
</organism>
<dbReference type="GO" id="GO:0051285">
    <property type="term" value="C:cell cortex of cell tip"/>
    <property type="evidence" value="ECO:0007669"/>
    <property type="project" value="EnsemblFungi"/>
</dbReference>
<dbReference type="Gene3D" id="1.25.40.10">
    <property type="entry name" value="Tetratricopeptide repeat domain"/>
    <property type="match status" value="1"/>
</dbReference>
<feature type="region of interest" description="Disordered" evidence="1">
    <location>
        <begin position="1"/>
        <end position="29"/>
    </location>
</feature>
<feature type="compositionally biased region" description="Low complexity" evidence="1">
    <location>
        <begin position="225"/>
        <end position="236"/>
    </location>
</feature>
<evidence type="ECO:0000256" key="1">
    <source>
        <dbReference type="SAM" id="MobiDB-lite"/>
    </source>
</evidence>
<dbReference type="GO" id="GO:0010972">
    <property type="term" value="P:negative regulation of G2/M transition of mitotic cell cycle"/>
    <property type="evidence" value="ECO:0007669"/>
    <property type="project" value="EnsemblFungi"/>
</dbReference>
<dbReference type="OrthoDB" id="2384430at2759"/>
<name>B6JZS9_SCHJY</name>
<dbReference type="SUPFAM" id="SSF81901">
    <property type="entry name" value="HCP-like"/>
    <property type="match status" value="1"/>
</dbReference>
<dbReference type="STRING" id="402676.B6JZS9"/>
<protein>
    <submittedName>
        <fullName evidence="2">SEL1 repeat protein Nif1</fullName>
    </submittedName>
</protein>
<gene>
    <name evidence="3" type="primary">nif1</name>
    <name evidence="2" type="ORF">SJAG_01118</name>
</gene>
<dbReference type="InterPro" id="IPR006597">
    <property type="entry name" value="Sel1-like"/>
</dbReference>
<feature type="compositionally biased region" description="Polar residues" evidence="1">
    <location>
        <begin position="212"/>
        <end position="224"/>
    </location>
</feature>
<accession>B6JZS9</accession>
<dbReference type="RefSeq" id="XP_002172372.1">
    <property type="nucleotide sequence ID" value="XM_002172336.2"/>
</dbReference>
<dbReference type="eggNOG" id="ENOG502S2H7">
    <property type="taxonomic scope" value="Eukaryota"/>
</dbReference>
<dbReference type="Proteomes" id="UP000001744">
    <property type="component" value="Unassembled WGS sequence"/>
</dbReference>
<reference evidence="2 4" key="1">
    <citation type="journal article" date="2011" name="Science">
        <title>Comparative functional genomics of the fission yeasts.</title>
        <authorList>
            <person name="Rhind N."/>
            <person name="Chen Z."/>
            <person name="Yassour M."/>
            <person name="Thompson D.A."/>
            <person name="Haas B.J."/>
            <person name="Habib N."/>
            <person name="Wapinski I."/>
            <person name="Roy S."/>
            <person name="Lin M.F."/>
            <person name="Heiman D.I."/>
            <person name="Young S.K."/>
            <person name="Furuya K."/>
            <person name="Guo Y."/>
            <person name="Pidoux A."/>
            <person name="Chen H.M."/>
            <person name="Robbertse B."/>
            <person name="Goldberg J.M."/>
            <person name="Aoki K."/>
            <person name="Bayne E.H."/>
            <person name="Berlin A.M."/>
            <person name="Desjardins C.A."/>
            <person name="Dobbs E."/>
            <person name="Dukaj L."/>
            <person name="Fan L."/>
            <person name="FitzGerald M.G."/>
            <person name="French C."/>
            <person name="Gujja S."/>
            <person name="Hansen K."/>
            <person name="Keifenheim D."/>
            <person name="Levin J.Z."/>
            <person name="Mosher R.A."/>
            <person name="Mueller C.A."/>
            <person name="Pfiffner J."/>
            <person name="Priest M."/>
            <person name="Russ C."/>
            <person name="Smialowska A."/>
            <person name="Swoboda P."/>
            <person name="Sykes S.M."/>
            <person name="Vaughn M."/>
            <person name="Vengrova S."/>
            <person name="Yoder R."/>
            <person name="Zeng Q."/>
            <person name="Allshire R."/>
            <person name="Baulcombe D."/>
            <person name="Birren B.W."/>
            <person name="Brown W."/>
            <person name="Ekwall K."/>
            <person name="Kellis M."/>
            <person name="Leatherwood J."/>
            <person name="Levin H."/>
            <person name="Margalit H."/>
            <person name="Martienssen R."/>
            <person name="Nieduszynski C.A."/>
            <person name="Spatafora J.W."/>
            <person name="Friedman N."/>
            <person name="Dalgaard J.Z."/>
            <person name="Baumann P."/>
            <person name="Niki H."/>
            <person name="Regev A."/>
            <person name="Nusbaum C."/>
        </authorList>
    </citation>
    <scope>NUCLEOTIDE SEQUENCE [LARGE SCALE GENOMIC DNA]</scope>
    <source>
        <strain evidence="4">yFS275 / FY16936</strain>
    </source>
</reference>
<dbReference type="Pfam" id="PF08238">
    <property type="entry name" value="Sel1"/>
    <property type="match status" value="3"/>
</dbReference>
<evidence type="ECO:0000313" key="3">
    <source>
        <dbReference type="JaponicusDB" id="SJAG_01118"/>
    </source>
</evidence>
<dbReference type="EMBL" id="KE651168">
    <property type="protein sequence ID" value="EEB06079.1"/>
    <property type="molecule type" value="Genomic_DNA"/>
</dbReference>
<dbReference type="InterPro" id="IPR011990">
    <property type="entry name" value="TPR-like_helical_dom_sf"/>
</dbReference>
<dbReference type="GO" id="GO:0004860">
    <property type="term" value="F:protein kinase inhibitor activity"/>
    <property type="evidence" value="ECO:0007669"/>
    <property type="project" value="EnsemblFungi"/>
</dbReference>
<dbReference type="HOGENOM" id="CLU_408893_0_0_1"/>
<keyword evidence="4" id="KW-1185">Reference proteome</keyword>
<feature type="compositionally biased region" description="Polar residues" evidence="1">
    <location>
        <begin position="12"/>
        <end position="25"/>
    </location>
</feature>
<evidence type="ECO:0000313" key="2">
    <source>
        <dbReference type="EMBL" id="EEB06079.1"/>
    </source>
</evidence>
<dbReference type="JaponicusDB" id="SJAG_01118">
    <property type="gene designation" value="nif1"/>
</dbReference>
<feature type="compositionally biased region" description="Low complexity" evidence="1">
    <location>
        <begin position="178"/>
        <end position="192"/>
    </location>
</feature>
<feature type="compositionally biased region" description="Basic and acidic residues" evidence="1">
    <location>
        <begin position="200"/>
        <end position="211"/>
    </location>
</feature>
<dbReference type="PANTHER" id="PTHR43628:SF1">
    <property type="entry name" value="CHITIN SYNTHASE REGULATORY FACTOR 2-RELATED"/>
    <property type="match status" value="1"/>
</dbReference>
<dbReference type="GeneID" id="7047375"/>
<dbReference type="SMART" id="SM00671">
    <property type="entry name" value="SEL1"/>
    <property type="match status" value="3"/>
</dbReference>
<dbReference type="VEuPathDB" id="FungiDB:SJAG_01118"/>
<evidence type="ECO:0000313" key="4">
    <source>
        <dbReference type="Proteomes" id="UP000001744"/>
    </source>
</evidence>
<dbReference type="AlphaFoldDB" id="B6JZS9"/>